<keyword evidence="2" id="KW-1185">Reference proteome</keyword>
<dbReference type="EMBL" id="LFVU01000026">
    <property type="protein sequence ID" value="KMT21927.1"/>
    <property type="molecule type" value="Genomic_DNA"/>
</dbReference>
<dbReference type="AlphaFoldDB" id="A0A0J8D7R8"/>
<dbReference type="Proteomes" id="UP000036756">
    <property type="component" value="Unassembled WGS sequence"/>
</dbReference>
<gene>
    <name evidence="1" type="ORF">CLCY_3c01980</name>
</gene>
<name>A0A0J8D7R8_CLOCY</name>
<protein>
    <recommendedName>
        <fullName evidence="3">The BURPS668_1122 family of deaminases</fullName>
    </recommendedName>
</protein>
<dbReference type="PATRIC" id="fig|1121307.3.peg.1551"/>
<sequence length="379" mass="44540">MNAIQKNTLSNKRKKQRIKISSLNDFKCELKKEGYEINELDEEGFKREVAKIFKVDNSVVESLYTCISEDEITYRANDIMDLIDYIKKMILFENEHNRLWEKISKIKTLTVDRIEYEREPSVQDNVDDLLRTVEEVASEVSRVISEEDKIKLRDLEKELDKEYLYAKDIELLKKMVIIKGEEIKETYNTGTRTKTISIEIPKKVNHQYITAKRGTVQYHDYLNNNIPRMQRLIKNIHKYINVDEEESDAYKIHQSEALQDSINIAVAVYDEKEFRAISGSNEIINYCSAPPLEKANFKSSKVNKLGKLGIGYDRVNDSEKKIFEEIHRQIEEKSLKNEGSLILYSKWKPCPSCYSVINQFRKRHPGIKVQVRYVKKYGE</sequence>
<dbReference type="RefSeq" id="WP_242844954.1">
    <property type="nucleotide sequence ID" value="NZ_LFVU01000026.1"/>
</dbReference>
<comment type="caution">
    <text evidence="1">The sequence shown here is derived from an EMBL/GenBank/DDBJ whole genome shotgun (WGS) entry which is preliminary data.</text>
</comment>
<evidence type="ECO:0000313" key="2">
    <source>
        <dbReference type="Proteomes" id="UP000036756"/>
    </source>
</evidence>
<proteinExistence type="predicted"/>
<dbReference type="Pfam" id="PF14424">
    <property type="entry name" value="Toxin-deaminase"/>
    <property type="match status" value="1"/>
</dbReference>
<dbReference type="InterPro" id="IPR032721">
    <property type="entry name" value="Toxin-deaminase"/>
</dbReference>
<evidence type="ECO:0000313" key="1">
    <source>
        <dbReference type="EMBL" id="KMT21927.1"/>
    </source>
</evidence>
<accession>A0A0J8D7R8</accession>
<organism evidence="1 2">
    <name type="scientific">Clostridium cylindrosporum DSM 605</name>
    <dbReference type="NCBI Taxonomy" id="1121307"/>
    <lineage>
        <taxon>Bacteria</taxon>
        <taxon>Bacillati</taxon>
        <taxon>Bacillota</taxon>
        <taxon>Clostridia</taxon>
        <taxon>Eubacteriales</taxon>
        <taxon>Clostridiaceae</taxon>
        <taxon>Clostridium</taxon>
    </lineage>
</organism>
<reference evidence="1 2" key="1">
    <citation type="submission" date="2015-06" db="EMBL/GenBank/DDBJ databases">
        <title>Draft genome sequence of the purine-degrading Clostridium cylindrosporum HC-1 (DSM 605).</title>
        <authorList>
            <person name="Poehlein A."/>
            <person name="Schiel-Bengelsdorf B."/>
            <person name="Bengelsdorf F."/>
            <person name="Daniel R."/>
            <person name="Duerre P."/>
        </authorList>
    </citation>
    <scope>NUCLEOTIDE SEQUENCE [LARGE SCALE GENOMIC DNA]</scope>
    <source>
        <strain evidence="1 2">DSM 605</strain>
    </source>
</reference>
<evidence type="ECO:0008006" key="3">
    <source>
        <dbReference type="Google" id="ProtNLM"/>
    </source>
</evidence>